<dbReference type="STRING" id="1123510.GCA_000620025_01399"/>
<protein>
    <submittedName>
        <fullName evidence="1">Uncharacterized protein conserved in bacteria</fullName>
    </submittedName>
</protein>
<organism evidence="1 2">
    <name type="scientific">Zymobacter palmae</name>
    <dbReference type="NCBI Taxonomy" id="33074"/>
    <lineage>
        <taxon>Bacteria</taxon>
        <taxon>Pseudomonadati</taxon>
        <taxon>Pseudomonadota</taxon>
        <taxon>Gammaproteobacteria</taxon>
        <taxon>Oceanospirillales</taxon>
        <taxon>Halomonadaceae</taxon>
        <taxon>Zymobacter group</taxon>
        <taxon>Zymobacter</taxon>
    </lineage>
</organism>
<accession>A0A348HEC2</accession>
<evidence type="ECO:0000313" key="2">
    <source>
        <dbReference type="Proteomes" id="UP000267342"/>
    </source>
</evidence>
<dbReference type="Pfam" id="PF22758">
    <property type="entry name" value="Phage_cement"/>
    <property type="match status" value="1"/>
</dbReference>
<dbReference type="InterPro" id="IPR054438">
    <property type="entry name" value="Struct_cement_gp24/gp6"/>
</dbReference>
<sequence>MAISQNEFSIYPGQAYEGQIATLDRPRVNSGIADDTVWFGRAVVRGAAGRAVKAFTKDSKAADMVGVSVRHAAAMSYDGPNTGNGASAMKSGYFKGQHVSYLRDGAIRVLCVDGAKAGDTVSIINEDGDNLGRFTHGKGIELNCVKWRDTVPAGGMGWIELSGTLSVSATPA</sequence>
<dbReference type="KEGG" id="zpl:ZBT109_1214"/>
<dbReference type="OrthoDB" id="6472320at2"/>
<dbReference type="EMBL" id="AP018933">
    <property type="protein sequence ID" value="BBG29974.1"/>
    <property type="molecule type" value="Genomic_DNA"/>
</dbReference>
<proteinExistence type="predicted"/>
<keyword evidence="2" id="KW-1185">Reference proteome</keyword>
<gene>
    <name evidence="1" type="ORF">ZBT109_1214</name>
</gene>
<dbReference type="AlphaFoldDB" id="A0A348HEC2"/>
<reference evidence="1 2" key="1">
    <citation type="submission" date="2018-09" db="EMBL/GenBank/DDBJ databases">
        <title>Zymobacter palmae IAM14233 (=T109) whole genome analysis.</title>
        <authorList>
            <person name="Yanase H."/>
        </authorList>
    </citation>
    <scope>NUCLEOTIDE SEQUENCE [LARGE SCALE GENOMIC DNA]</scope>
    <source>
        <strain evidence="1 2">IAM14233</strain>
    </source>
</reference>
<evidence type="ECO:0000313" key="1">
    <source>
        <dbReference type="EMBL" id="BBG29974.1"/>
    </source>
</evidence>
<name>A0A348HEC2_9GAMM</name>
<dbReference type="Proteomes" id="UP000267342">
    <property type="component" value="Chromosome"/>
</dbReference>
<dbReference type="RefSeq" id="WP_027704797.1">
    <property type="nucleotide sequence ID" value="NZ_AP018933.1"/>
</dbReference>